<protein>
    <submittedName>
        <fullName evidence="2">Putative membrane protein</fullName>
    </submittedName>
</protein>
<feature type="transmembrane region" description="Helical" evidence="1">
    <location>
        <begin position="442"/>
        <end position="463"/>
    </location>
</feature>
<keyword evidence="1" id="KW-0812">Transmembrane</keyword>
<dbReference type="PANTHER" id="PTHR38434:SF1">
    <property type="entry name" value="BLL2549 PROTEIN"/>
    <property type="match status" value="1"/>
</dbReference>
<dbReference type="Proteomes" id="UP000274541">
    <property type="component" value="Unassembled WGS sequence"/>
</dbReference>
<feature type="transmembrane region" description="Helical" evidence="1">
    <location>
        <begin position="210"/>
        <end position="229"/>
    </location>
</feature>
<feature type="transmembrane region" description="Helical" evidence="1">
    <location>
        <begin position="766"/>
        <end position="790"/>
    </location>
</feature>
<dbReference type="InterPro" id="IPR025060">
    <property type="entry name" value="DUF3999"/>
</dbReference>
<dbReference type="PANTHER" id="PTHR38434">
    <property type="entry name" value="BLL2549 PROTEIN"/>
    <property type="match status" value="1"/>
</dbReference>
<feature type="transmembrane region" description="Helical" evidence="1">
    <location>
        <begin position="642"/>
        <end position="659"/>
    </location>
</feature>
<feature type="transmembrane region" description="Helical" evidence="1">
    <location>
        <begin position="797"/>
        <end position="818"/>
    </location>
</feature>
<evidence type="ECO:0000313" key="3">
    <source>
        <dbReference type="Proteomes" id="UP000274541"/>
    </source>
</evidence>
<feature type="transmembrane region" description="Helical" evidence="1">
    <location>
        <begin position="557"/>
        <end position="577"/>
    </location>
</feature>
<feature type="transmembrane region" description="Helical" evidence="1">
    <location>
        <begin position="524"/>
        <end position="545"/>
    </location>
</feature>
<feature type="transmembrane region" description="Helical" evidence="1">
    <location>
        <begin position="838"/>
        <end position="857"/>
    </location>
</feature>
<feature type="transmembrane region" description="Helical" evidence="1">
    <location>
        <begin position="155"/>
        <end position="174"/>
    </location>
</feature>
<feature type="transmembrane region" description="Helical" evidence="1">
    <location>
        <begin position="311"/>
        <end position="329"/>
    </location>
</feature>
<evidence type="ECO:0000256" key="1">
    <source>
        <dbReference type="SAM" id="Phobius"/>
    </source>
</evidence>
<keyword evidence="1" id="KW-0472">Membrane</keyword>
<feature type="transmembrane region" description="Helical" evidence="1">
    <location>
        <begin position="287"/>
        <end position="306"/>
    </location>
</feature>
<feature type="transmembrane region" description="Helical" evidence="1">
    <location>
        <begin position="469"/>
        <end position="486"/>
    </location>
</feature>
<feature type="transmembrane region" description="Helical" evidence="1">
    <location>
        <begin position="493"/>
        <end position="512"/>
    </location>
</feature>
<sequence>MLWICLVVGGALLGYSLSYDEWAGTLMGAVMGWVFWAGIRVRLLDRQSADQLQQLLATRESLDVLQQRLSALERQSAPGVPPAQAPAPLPLDAVIVEAPTDGPELIWDLPDEAPQATTPAEPAPQILQPTRTAKANPLDSAINAAKDWLLGGNTVLRVGVVVLFLGLAFLLRYATEGMVVPLEARYAAVAASAMALLGLGWWLRMRNGPYALMLQGAGVGVLYLTVFAAMKLHTLLDPTLGFALLVAITSFSAILALTQNSLALACAGALGGFAAPLLASTGQGSHISLFSYFALLNAGIIAIAWFKAWRILNLIGFFGTFGIGFAWGLQAYTPALFWSTEPFLMVFFLMYLAIGLLFARRKLLELDSAPPDHTREAMLRWAARQGDYVDGTLLLGTPIAGFGLQYALVEHLEFGAAFSALALGLIYMALARWLAARAPSQTALLMETCLALGVVFATLAIPLGLGSQWTTSAWAVEGAAIFWLGLRQQRRLAQAFGLLLQLGASAILISGGTDSSPQAFANDYWTPMILAVAAMVSAWCVFRLNSLTLIDQRTARTLLIIWGAFWWMVSLTSAVMLHAPEAYLAAAFLLALALSVALWAAIAIRLRWPDLAALCSVLTPLSVALLMISVDLHNHPAGRLGWLAWLLVFAVHLLTLRYLTGMQSILARRVAHTVGCLLIITVLALELRFGLLQLSEHYNAWRWLGWAIVPSLFLLAMSSTRQWPWPVKACPEAYHLGAAAPLAVAVLMLAWFWLANTFSDGAADPLPYIPLLNPLEIGLLLSLAGVCLWLRKHVMRLGNAALLVAGASLFALVTAMVMRTAHHWADVPWNTGALLDSMRVQAGLSIVWTLMALALMIGGHMRSNQPPAVAGRCSVDRGGGGQAVLRRAEQSRRHGAHRLVHRRWHFAIGGGIFRTFTAETLCHRGRRKTRPRPDCRTGHAMRKPFLSHPAMKIAVLGLALCTAITALAQDKPADFASQTPLSLSGEGPWYRIELPLAVQLNARQTDLSDVRVFNAEGQPQAYSITPRQPAPEQEPTPIEVNWFALYSTQEAGDTAPVIRIERSSNGSVIEVQPQSDIEAGEEVLRGWLLDTSAIKAPLEQLVIDWSTEREGFQNFSIEASDDLQHWRNWGEGQVARLSFADEVVEQREVGLPGQSARYLRLLWRSPHSAPLLISAHLLSASSDTPATPLTWSPPVKGSVESPNEYVWQLPTGLPIGRVKIDITQPNSLAPATLYGRLDAGKPWQPISSGLLYRLSQNNSDVLQDQLQLSGRIVQQLKLVVDDRGGGLGSEAPQLSVAVPATEVVFLARGNGPFTLAIGNPSVKAANLSLATLIPDLSAEKLATLGTASPATAAVANMSAAPIAVQQSTDFKRLGLWAVLLLGVVFLGWMAFSTLRAAKR</sequence>
<comment type="caution">
    <text evidence="2">The sequence shown here is derived from an EMBL/GenBank/DDBJ whole genome shotgun (WGS) entry which is preliminary data.</text>
</comment>
<feature type="transmembrane region" description="Helical" evidence="1">
    <location>
        <begin position="583"/>
        <end position="604"/>
    </location>
</feature>
<feature type="transmembrane region" description="Helical" evidence="1">
    <location>
        <begin position="335"/>
        <end position="359"/>
    </location>
</feature>
<feature type="transmembrane region" description="Helical" evidence="1">
    <location>
        <begin position="733"/>
        <end position="754"/>
    </location>
</feature>
<feature type="transmembrane region" description="Helical" evidence="1">
    <location>
        <begin position="1373"/>
        <end position="1391"/>
    </location>
</feature>
<organism evidence="2 3">
    <name type="scientific">Pseudomonas syringae pv. aptata</name>
    <dbReference type="NCBI Taxonomy" id="83167"/>
    <lineage>
        <taxon>Bacteria</taxon>
        <taxon>Pseudomonadati</taxon>
        <taxon>Pseudomonadota</taxon>
        <taxon>Gammaproteobacteria</taxon>
        <taxon>Pseudomonadales</taxon>
        <taxon>Pseudomonadaceae</taxon>
        <taxon>Pseudomonas</taxon>
        <taxon>Pseudomonas syringae</taxon>
    </lineage>
</organism>
<evidence type="ECO:0000313" key="2">
    <source>
        <dbReference type="EMBL" id="RMO55168.1"/>
    </source>
</evidence>
<feature type="transmembrane region" description="Helical" evidence="1">
    <location>
        <begin position="388"/>
        <end position="408"/>
    </location>
</feature>
<feature type="transmembrane region" description="Helical" evidence="1">
    <location>
        <begin position="703"/>
        <end position="721"/>
    </location>
</feature>
<gene>
    <name evidence="2" type="ORF">ALQ37_04050</name>
</gene>
<feature type="transmembrane region" description="Helical" evidence="1">
    <location>
        <begin position="950"/>
        <end position="968"/>
    </location>
</feature>
<dbReference type="Pfam" id="PF10101">
    <property type="entry name" value="DUF2339"/>
    <property type="match status" value="1"/>
</dbReference>
<feature type="transmembrane region" description="Helical" evidence="1">
    <location>
        <begin position="186"/>
        <end position="203"/>
    </location>
</feature>
<feature type="transmembrane region" description="Helical" evidence="1">
    <location>
        <begin position="28"/>
        <end position="44"/>
    </location>
</feature>
<feature type="transmembrane region" description="Helical" evidence="1">
    <location>
        <begin position="611"/>
        <end position="630"/>
    </location>
</feature>
<feature type="transmembrane region" description="Helical" evidence="1">
    <location>
        <begin position="235"/>
        <end position="255"/>
    </location>
</feature>
<accession>A0A3M3WBI2</accession>
<feature type="transmembrane region" description="Helical" evidence="1">
    <location>
        <begin position="414"/>
        <end position="435"/>
    </location>
</feature>
<dbReference type="EMBL" id="RBPX01000445">
    <property type="protein sequence ID" value="RMO55168.1"/>
    <property type="molecule type" value="Genomic_DNA"/>
</dbReference>
<keyword evidence="1" id="KW-1133">Transmembrane helix</keyword>
<proteinExistence type="predicted"/>
<dbReference type="Pfam" id="PF13163">
    <property type="entry name" value="DUF3999"/>
    <property type="match status" value="1"/>
</dbReference>
<name>A0A3M3WBI2_PSEAP</name>
<feature type="transmembrane region" description="Helical" evidence="1">
    <location>
        <begin position="262"/>
        <end position="281"/>
    </location>
</feature>
<dbReference type="InterPro" id="IPR019286">
    <property type="entry name" value="DUF2339_TM"/>
</dbReference>
<reference evidence="2 3" key="1">
    <citation type="submission" date="2018-08" db="EMBL/GenBank/DDBJ databases">
        <title>Recombination of ecologically and evolutionarily significant loci maintains genetic cohesion in the Pseudomonas syringae species complex.</title>
        <authorList>
            <person name="Dillon M."/>
            <person name="Thakur S."/>
            <person name="Almeida R.N.D."/>
            <person name="Weir B.S."/>
            <person name="Guttman D.S."/>
        </authorList>
    </citation>
    <scope>NUCLEOTIDE SEQUENCE [LARGE SCALE GENOMIC DNA]</scope>
    <source>
        <strain evidence="2 3">ICMP 4388</strain>
    </source>
</reference>
<feature type="transmembrane region" description="Helical" evidence="1">
    <location>
        <begin position="671"/>
        <end position="691"/>
    </location>
</feature>